<evidence type="ECO:0000259" key="1">
    <source>
        <dbReference type="Pfam" id="PF12697"/>
    </source>
</evidence>
<dbReference type="InterPro" id="IPR000073">
    <property type="entry name" value="AB_hydrolase_1"/>
</dbReference>
<evidence type="ECO:0000313" key="2">
    <source>
        <dbReference type="EMBL" id="GFE40658.1"/>
    </source>
</evidence>
<dbReference type="EMBL" id="BLIR01000003">
    <property type="protein sequence ID" value="GFE40658.1"/>
    <property type="molecule type" value="Genomic_DNA"/>
</dbReference>
<dbReference type="RefSeq" id="WP_159747336.1">
    <property type="nucleotide sequence ID" value="NZ_BLIR01000003.1"/>
</dbReference>
<comment type="caution">
    <text evidence="2">The sequence shown here is derived from an EMBL/GenBank/DDBJ whole genome shotgun (WGS) entry which is preliminary data.</text>
</comment>
<accession>A0A640UWY3</accession>
<dbReference type="OrthoDB" id="4540226at2"/>
<keyword evidence="3" id="KW-1185">Reference proteome</keyword>
<dbReference type="SUPFAM" id="SSF53474">
    <property type="entry name" value="alpha/beta-Hydrolases"/>
    <property type="match status" value="1"/>
</dbReference>
<evidence type="ECO:0000313" key="3">
    <source>
        <dbReference type="Proteomes" id="UP000431826"/>
    </source>
</evidence>
<dbReference type="PRINTS" id="PR00412">
    <property type="entry name" value="EPOXHYDRLASE"/>
</dbReference>
<dbReference type="InterPro" id="IPR000639">
    <property type="entry name" value="Epox_hydrolase-like"/>
</dbReference>
<name>A0A640UWY3_9ACTN</name>
<dbReference type="Gene3D" id="3.40.50.1820">
    <property type="entry name" value="alpha/beta hydrolase"/>
    <property type="match status" value="1"/>
</dbReference>
<keyword evidence="2" id="KW-0378">Hydrolase</keyword>
<feature type="domain" description="AB hydrolase-1" evidence="1">
    <location>
        <begin position="4"/>
        <end position="240"/>
    </location>
</feature>
<gene>
    <name evidence="2" type="ORF">Stube_53310</name>
</gene>
<dbReference type="Proteomes" id="UP000431826">
    <property type="component" value="Unassembled WGS sequence"/>
</dbReference>
<dbReference type="Pfam" id="PF12697">
    <property type="entry name" value="Abhydrolase_6"/>
    <property type="match status" value="1"/>
</dbReference>
<sequence length="258" mass="28047">MPTVFVHGHPETAAVWDPLLAELERIAPARPGPICLSPPGFGAPVPRGFGAAVGDYRDWLIGELERFTEPVDLVGHDWGGAHTLNAVMARPDLVRSWVSDVIGLFDPDYVWHAFAQRQQKPESAVPDPAIPFGADLAARVSKLVGLGMSEPVARRVAEGQDEAMGRAAHALYRSAAQPVMAELGRNLERAAQRPGLALLATEDRMVGTLAQRCRAAQRAGARTVTLDGLGHWWMTQDPGRGARVLTEFWHAPDRPRAR</sequence>
<organism evidence="2 3">
    <name type="scientific">Streptomyces tubercidicus</name>
    <dbReference type="NCBI Taxonomy" id="47759"/>
    <lineage>
        <taxon>Bacteria</taxon>
        <taxon>Bacillati</taxon>
        <taxon>Actinomycetota</taxon>
        <taxon>Actinomycetes</taxon>
        <taxon>Kitasatosporales</taxon>
        <taxon>Streptomycetaceae</taxon>
        <taxon>Streptomyces</taxon>
    </lineage>
</organism>
<proteinExistence type="predicted"/>
<reference evidence="2 3" key="1">
    <citation type="submission" date="2019-12" db="EMBL/GenBank/DDBJ databases">
        <title>Whole genome shotgun sequence of Streptomyces tubercidicus NBRC 13090.</title>
        <authorList>
            <person name="Ichikawa N."/>
            <person name="Kimura A."/>
            <person name="Kitahashi Y."/>
            <person name="Komaki H."/>
            <person name="Tamura T."/>
        </authorList>
    </citation>
    <scope>NUCLEOTIDE SEQUENCE [LARGE SCALE GENOMIC DNA]</scope>
    <source>
        <strain evidence="2 3">NBRC 13090</strain>
    </source>
</reference>
<dbReference type="GO" id="GO:0016787">
    <property type="term" value="F:hydrolase activity"/>
    <property type="evidence" value="ECO:0007669"/>
    <property type="project" value="UniProtKB-KW"/>
</dbReference>
<dbReference type="GeneID" id="96286388"/>
<dbReference type="AlphaFoldDB" id="A0A640UWY3"/>
<dbReference type="InterPro" id="IPR029058">
    <property type="entry name" value="AB_hydrolase_fold"/>
</dbReference>
<protein>
    <submittedName>
        <fullName evidence="2">Alpha/beta hydrolase</fullName>
    </submittedName>
</protein>